<dbReference type="CDD" id="cd10789">
    <property type="entry name" value="GH38N_AMII_ER_cytosolic"/>
    <property type="match status" value="1"/>
</dbReference>
<dbReference type="Pfam" id="PF09261">
    <property type="entry name" value="Alpha-mann_mid"/>
    <property type="match status" value="1"/>
</dbReference>
<dbReference type="SUPFAM" id="SSF74650">
    <property type="entry name" value="Galactose mutarotase-like"/>
    <property type="match status" value="1"/>
</dbReference>
<accession>A0A4V2EX83</accession>
<dbReference type="GO" id="GO:0004559">
    <property type="term" value="F:alpha-mannosidase activity"/>
    <property type="evidence" value="ECO:0007669"/>
    <property type="project" value="InterPro"/>
</dbReference>
<evidence type="ECO:0000256" key="4">
    <source>
        <dbReference type="ARBA" id="ARBA00023295"/>
    </source>
</evidence>
<keyword evidence="7" id="KW-1185">Reference proteome</keyword>
<proteinExistence type="inferred from homology"/>
<comment type="similarity">
    <text evidence="1">Belongs to the glycosyl hydrolase 38 family.</text>
</comment>
<dbReference type="Pfam" id="PF22907">
    <property type="entry name" value="Ams1-like_1st"/>
    <property type="match status" value="1"/>
</dbReference>
<comment type="caution">
    <text evidence="6">The sequence shown here is derived from an EMBL/GenBank/DDBJ whole genome shotgun (WGS) entry which is preliminary data.</text>
</comment>
<dbReference type="Gene3D" id="1.20.1270.50">
    <property type="entry name" value="Glycoside hydrolase family 38, central domain"/>
    <property type="match status" value="1"/>
</dbReference>
<dbReference type="PANTHER" id="PTHR46017">
    <property type="entry name" value="ALPHA-MANNOSIDASE 2C1"/>
    <property type="match status" value="1"/>
</dbReference>
<dbReference type="Pfam" id="PF01074">
    <property type="entry name" value="Glyco_hydro_38N"/>
    <property type="match status" value="1"/>
</dbReference>
<feature type="domain" description="Glycoside hydrolase family 38 central" evidence="5">
    <location>
        <begin position="516"/>
        <end position="587"/>
    </location>
</feature>
<name>A0A4V2EX83_9BURK</name>
<dbReference type="InterPro" id="IPR028995">
    <property type="entry name" value="Glyco_hydro_57/38_cen_sf"/>
</dbReference>
<dbReference type="Proteomes" id="UP000293433">
    <property type="component" value="Unassembled WGS sequence"/>
</dbReference>
<dbReference type="GO" id="GO:0046872">
    <property type="term" value="F:metal ion binding"/>
    <property type="evidence" value="ECO:0007669"/>
    <property type="project" value="UniProtKB-KW"/>
</dbReference>
<evidence type="ECO:0000313" key="6">
    <source>
        <dbReference type="EMBL" id="RZS58590.1"/>
    </source>
</evidence>
<dbReference type="InterPro" id="IPR027291">
    <property type="entry name" value="Glyco_hydro_38_N_sf"/>
</dbReference>
<dbReference type="Gene3D" id="3.20.110.10">
    <property type="entry name" value="Glycoside hydrolase 38, N terminal domain"/>
    <property type="match status" value="1"/>
</dbReference>
<dbReference type="RefSeq" id="WP_130480721.1">
    <property type="nucleotide sequence ID" value="NZ_SGWV01000007.1"/>
</dbReference>
<dbReference type="GO" id="GO:0009313">
    <property type="term" value="P:oligosaccharide catabolic process"/>
    <property type="evidence" value="ECO:0007669"/>
    <property type="project" value="TreeGrafter"/>
</dbReference>
<dbReference type="Pfam" id="PF07748">
    <property type="entry name" value="Glyco_hydro_38C"/>
    <property type="match status" value="1"/>
</dbReference>
<dbReference type="SUPFAM" id="SSF88688">
    <property type="entry name" value="Families 57/38 glycoside transferase middle domain"/>
    <property type="match status" value="1"/>
</dbReference>
<gene>
    <name evidence="6" type="ORF">EV685_0885</name>
</gene>
<dbReference type="EMBL" id="SGWV01000007">
    <property type="protein sequence ID" value="RZS58590.1"/>
    <property type="molecule type" value="Genomic_DNA"/>
</dbReference>
<dbReference type="AlphaFoldDB" id="A0A4V2EX83"/>
<dbReference type="GO" id="GO:0030246">
    <property type="term" value="F:carbohydrate binding"/>
    <property type="evidence" value="ECO:0007669"/>
    <property type="project" value="InterPro"/>
</dbReference>
<organism evidence="6 7">
    <name type="scientific">Sphaerotilus mobilis</name>
    <dbReference type="NCBI Taxonomy" id="47994"/>
    <lineage>
        <taxon>Bacteria</taxon>
        <taxon>Pseudomonadati</taxon>
        <taxon>Pseudomonadota</taxon>
        <taxon>Betaproteobacteria</taxon>
        <taxon>Burkholderiales</taxon>
        <taxon>Sphaerotilaceae</taxon>
        <taxon>Sphaerotilus</taxon>
    </lineage>
</organism>
<dbReference type="SMART" id="SM00872">
    <property type="entry name" value="Alpha-mann_mid"/>
    <property type="match status" value="1"/>
</dbReference>
<keyword evidence="2" id="KW-0479">Metal-binding</keyword>
<dbReference type="PANTHER" id="PTHR46017:SF1">
    <property type="entry name" value="ALPHA-MANNOSIDASE 2C1"/>
    <property type="match status" value="1"/>
</dbReference>
<evidence type="ECO:0000256" key="1">
    <source>
        <dbReference type="ARBA" id="ARBA00009792"/>
    </source>
</evidence>
<dbReference type="SUPFAM" id="SSF88713">
    <property type="entry name" value="Glycoside hydrolase/deacetylase"/>
    <property type="match status" value="1"/>
</dbReference>
<dbReference type="InterPro" id="IPR011013">
    <property type="entry name" value="Gal_mutarotase_sf_dom"/>
</dbReference>
<dbReference type="InterPro" id="IPR011682">
    <property type="entry name" value="Glyco_hydro_38_C"/>
</dbReference>
<dbReference type="OrthoDB" id="9764050at2"/>
<reference evidence="6 7" key="1">
    <citation type="submission" date="2019-02" db="EMBL/GenBank/DDBJ databases">
        <title>Genomic Encyclopedia of Type Strains, Phase IV (KMG-IV): sequencing the most valuable type-strain genomes for metagenomic binning, comparative biology and taxonomic classification.</title>
        <authorList>
            <person name="Goeker M."/>
        </authorList>
    </citation>
    <scope>NUCLEOTIDE SEQUENCE [LARGE SCALE GENOMIC DNA]</scope>
    <source>
        <strain evidence="6 7">DSM 10617</strain>
    </source>
</reference>
<evidence type="ECO:0000256" key="3">
    <source>
        <dbReference type="ARBA" id="ARBA00022801"/>
    </source>
</evidence>
<dbReference type="InterPro" id="IPR000602">
    <property type="entry name" value="Glyco_hydro_38_N"/>
</dbReference>
<keyword evidence="4" id="KW-0326">Glycosidase</keyword>
<dbReference type="InterPro" id="IPR015341">
    <property type="entry name" value="Glyco_hydro_38_cen"/>
</dbReference>
<dbReference type="InterPro" id="IPR054723">
    <property type="entry name" value="Ams1-like_N"/>
</dbReference>
<dbReference type="Gene3D" id="2.70.98.30">
    <property type="entry name" value="Golgi alpha-mannosidase II, domain 4"/>
    <property type="match status" value="1"/>
</dbReference>
<dbReference type="InterPro" id="IPR011330">
    <property type="entry name" value="Glyco_hydro/deAcase_b/a-brl"/>
</dbReference>
<evidence type="ECO:0000313" key="7">
    <source>
        <dbReference type="Proteomes" id="UP000293433"/>
    </source>
</evidence>
<sequence length="1021" mass="111297">MLPSSPLLQLVPARAHAVLARLRDRIWRPAGTVTIEASQAQAEHRPWAQARHEALAPVTTLPEHWGRLWDQRWFRLTLDAAAQARDDLYLAWDDQAEATLYVDGLPYYGFDPVHHHAPLPAGPHEVWIEAVACQTGIWIEGATGLDAAGSRLAGARLLQRDDATWALFHDLAALDDLMRLLLRREYGADGAQNFQGFGTRPVLGPIDPLLRRLLREIDAVIDAYQADGVDAGRARAAQAYAGLKAGPTALNAVLTGHAHLDLVWLWPEVVGEFKAVRTFAIANRLMARYPEFRFGYSQPASYEAVERRSPEIMAAVRERLASGQWDATGATEVESDTVLACGEALARSFLIGQRRFEALRGSPARVLWLPDVFGYTPCLPQIMKQCGVDYFYTTKLSWSAISAFPHTSFVWRGHDGSEVVTHLGCKLGYNQTAEATHLDTNAREHRQSDVHDEFLAPTGYGDGGGGTTEAMLERARRYADLAGLPRARWGNIEPFFDRLQARRAQLPTYQGELYLEYHRGTYTTHAAVKLGLRQAERALQVHEAVRCATGAGPIDEAVWRRVVFAQFHDYIPGSSIHEVYVEARAELAAITQQAGVAAQTELAGSSHEPVGADRAAALFNPLPRARQHRIGTDAVTLPPLAAATLADLPRTPLAPVVARLDAMATLDNGRVIARFDRAGRIAALRVDGVDLALRAPLCELIAYPDQPHLFEAWDIDRQTLSLGEAVTGDARITLTQDNAGAATLSCARSLGEDGEATLHYTLEAGASALRLRIELDWRRPERLLKLVFPTAYAGRQARYAAPFGSVLRSQVPGEQADEAKWEVPASRWAAVADETEHEGLFVVSQAKFGWTCRDGTLGLSLVRSAAVTCSDAVMGGTPISHPQAMRRDPGASYSDLGAHEIELAIGLHRADAPRNDQAAAWADLIDTPPLPVANGSTAAAGLLGLDGGETLQPVWAQPLSPGRWVLRLNETLGRRGSTRLQLAEGWRASLVDLRGLPVDGGQAIDAVAYGPYGLVSVLIER</sequence>
<protein>
    <submittedName>
        <fullName evidence="6">Alpha-mannosidase</fullName>
    </submittedName>
</protein>
<dbReference type="InterPro" id="IPR037094">
    <property type="entry name" value="Glyco_hydro_38_cen_sf"/>
</dbReference>
<dbReference type="GO" id="GO:0006013">
    <property type="term" value="P:mannose metabolic process"/>
    <property type="evidence" value="ECO:0007669"/>
    <property type="project" value="InterPro"/>
</dbReference>
<keyword evidence="3" id="KW-0378">Hydrolase</keyword>
<evidence type="ECO:0000256" key="2">
    <source>
        <dbReference type="ARBA" id="ARBA00022723"/>
    </source>
</evidence>
<evidence type="ECO:0000259" key="5">
    <source>
        <dbReference type="SMART" id="SM00872"/>
    </source>
</evidence>